<evidence type="ECO:0000313" key="2">
    <source>
        <dbReference type="Proteomes" id="UP000789405"/>
    </source>
</evidence>
<evidence type="ECO:0000313" key="1">
    <source>
        <dbReference type="EMBL" id="CAG8827184.1"/>
    </source>
</evidence>
<comment type="caution">
    <text evidence="1">The sequence shown here is derived from an EMBL/GenBank/DDBJ whole genome shotgun (WGS) entry which is preliminary data.</text>
</comment>
<accession>A0A9N9KGC5</accession>
<proteinExistence type="predicted"/>
<dbReference type="EMBL" id="CAJVPY010069254">
    <property type="protein sequence ID" value="CAG8827184.1"/>
    <property type="molecule type" value="Genomic_DNA"/>
</dbReference>
<reference evidence="1" key="1">
    <citation type="submission" date="2021-06" db="EMBL/GenBank/DDBJ databases">
        <authorList>
            <person name="Kallberg Y."/>
            <person name="Tangrot J."/>
            <person name="Rosling A."/>
        </authorList>
    </citation>
    <scope>NUCLEOTIDE SEQUENCE</scope>
    <source>
        <strain evidence="1">MA453B</strain>
    </source>
</reference>
<name>A0A9N9KGC5_9GLOM</name>
<protein>
    <submittedName>
        <fullName evidence="1">2142_t:CDS:1</fullName>
    </submittedName>
</protein>
<organism evidence="1 2">
    <name type="scientific">Dentiscutata erythropus</name>
    <dbReference type="NCBI Taxonomy" id="1348616"/>
    <lineage>
        <taxon>Eukaryota</taxon>
        <taxon>Fungi</taxon>
        <taxon>Fungi incertae sedis</taxon>
        <taxon>Mucoromycota</taxon>
        <taxon>Glomeromycotina</taxon>
        <taxon>Glomeromycetes</taxon>
        <taxon>Diversisporales</taxon>
        <taxon>Gigasporaceae</taxon>
        <taxon>Dentiscutata</taxon>
    </lineage>
</organism>
<dbReference type="AlphaFoldDB" id="A0A9N9KGC5"/>
<sequence length="52" mass="5780">VNDKFESLEAFEDAAKAAAKSNMFAFAKKDSNLTGNKDKSSYVVLQYTKSRD</sequence>
<feature type="non-terminal residue" evidence="1">
    <location>
        <position position="1"/>
    </location>
</feature>
<keyword evidence="2" id="KW-1185">Reference proteome</keyword>
<gene>
    <name evidence="1" type="ORF">DERYTH_LOCUS28239</name>
</gene>
<dbReference type="Proteomes" id="UP000789405">
    <property type="component" value="Unassembled WGS sequence"/>
</dbReference>